<protein>
    <submittedName>
        <fullName evidence="2">Uncharacterized protein</fullName>
    </submittedName>
</protein>
<keyword evidence="3" id="KW-1185">Reference proteome</keyword>
<dbReference type="GeneID" id="59352462"/>
<evidence type="ECO:0000313" key="3">
    <source>
        <dbReference type="Proteomes" id="UP000636479"/>
    </source>
</evidence>
<dbReference type="Proteomes" id="UP000636479">
    <property type="component" value="Unassembled WGS sequence"/>
</dbReference>
<dbReference type="RefSeq" id="XP_037213502.1">
    <property type="nucleotide sequence ID" value="XM_037369946.1"/>
</dbReference>
<comment type="caution">
    <text evidence="2">The sequence shown here is derived from an EMBL/GenBank/DDBJ whole genome shotgun (WGS) entry which is preliminary data.</text>
</comment>
<organism evidence="2 3">
    <name type="scientific">Mycena indigotica</name>
    <dbReference type="NCBI Taxonomy" id="2126181"/>
    <lineage>
        <taxon>Eukaryota</taxon>
        <taxon>Fungi</taxon>
        <taxon>Dikarya</taxon>
        <taxon>Basidiomycota</taxon>
        <taxon>Agaricomycotina</taxon>
        <taxon>Agaricomycetes</taxon>
        <taxon>Agaricomycetidae</taxon>
        <taxon>Agaricales</taxon>
        <taxon>Marasmiineae</taxon>
        <taxon>Mycenaceae</taxon>
        <taxon>Mycena</taxon>
    </lineage>
</organism>
<reference evidence="2" key="1">
    <citation type="submission" date="2020-05" db="EMBL/GenBank/DDBJ databases">
        <title>Mycena genomes resolve the evolution of fungal bioluminescence.</title>
        <authorList>
            <person name="Tsai I.J."/>
        </authorList>
    </citation>
    <scope>NUCLEOTIDE SEQUENCE</scope>
    <source>
        <strain evidence="2">171206Taipei</strain>
    </source>
</reference>
<evidence type="ECO:0000313" key="2">
    <source>
        <dbReference type="EMBL" id="KAF7289773.1"/>
    </source>
</evidence>
<accession>A0A8H6VTR2</accession>
<evidence type="ECO:0000256" key="1">
    <source>
        <dbReference type="SAM" id="SignalP"/>
    </source>
</evidence>
<feature type="signal peptide" evidence="1">
    <location>
        <begin position="1"/>
        <end position="19"/>
    </location>
</feature>
<sequence length="145" mass="14831">MKFTATLLWTASLAATAFAQTAMSIISPVAGASVARGSSVVVRVTGTTPTTGSIQNAAVVAFTACRLGCISPLNNIGTVLYDSTYNPVFHLTGPGPARTVYQDITVTIPSGAVTGTGQISIVHPTYSSDGTQLTYEVSSITVTVT</sequence>
<proteinExistence type="predicted"/>
<feature type="chain" id="PRO_5035003370" evidence="1">
    <location>
        <begin position="20"/>
        <end position="145"/>
    </location>
</feature>
<name>A0A8H6VTR2_9AGAR</name>
<dbReference type="AlphaFoldDB" id="A0A8H6VTR2"/>
<dbReference type="EMBL" id="JACAZF010000016">
    <property type="protein sequence ID" value="KAF7289773.1"/>
    <property type="molecule type" value="Genomic_DNA"/>
</dbReference>
<dbReference type="OrthoDB" id="2841294at2759"/>
<gene>
    <name evidence="2" type="ORF">MIND_01351200</name>
</gene>
<keyword evidence="1" id="KW-0732">Signal</keyword>